<keyword evidence="15" id="KW-1185">Reference proteome</keyword>
<feature type="domain" description="Peptidase M50" evidence="12">
    <location>
        <begin position="9"/>
        <end position="322"/>
    </location>
</feature>
<keyword evidence="11" id="KW-0479">Metal-binding</keyword>
<keyword evidence="10 11" id="KW-0472">Membrane</keyword>
<evidence type="ECO:0000256" key="3">
    <source>
        <dbReference type="ARBA" id="ARBA00007931"/>
    </source>
</evidence>
<dbReference type="Gene3D" id="2.30.42.10">
    <property type="match status" value="1"/>
</dbReference>
<dbReference type="PANTHER" id="PTHR42837:SF2">
    <property type="entry name" value="MEMBRANE METALLOPROTEASE ARASP2, CHLOROPLASTIC-RELATED"/>
    <property type="match status" value="1"/>
</dbReference>
<keyword evidence="7 11" id="KW-0862">Zinc</keyword>
<evidence type="ECO:0000256" key="10">
    <source>
        <dbReference type="ARBA" id="ARBA00023136"/>
    </source>
</evidence>
<feature type="transmembrane region" description="Helical" evidence="11">
    <location>
        <begin position="91"/>
        <end position="118"/>
    </location>
</feature>
<dbReference type="NCBIfam" id="TIGR00054">
    <property type="entry name" value="RIP metalloprotease RseP"/>
    <property type="match status" value="1"/>
</dbReference>
<evidence type="ECO:0000259" key="13">
    <source>
        <dbReference type="Pfam" id="PF17820"/>
    </source>
</evidence>
<reference evidence="14 15" key="1">
    <citation type="submission" date="2019-10" db="EMBL/GenBank/DDBJ databases">
        <title>Alkalibaculum tamaniensis sp.nov., a new alkaliphilic acetogen, isolated on methoxylated aromatics from a mud volcano.</title>
        <authorList>
            <person name="Khomyakova M.A."/>
            <person name="Merkel A.Y."/>
            <person name="Bonch-Osmolovskaya E.A."/>
            <person name="Slobodkin A.I."/>
        </authorList>
    </citation>
    <scope>NUCLEOTIDE SEQUENCE [LARGE SCALE GENOMIC DNA]</scope>
    <source>
        <strain evidence="14 15">M08DMB</strain>
    </source>
</reference>
<evidence type="ECO:0000256" key="9">
    <source>
        <dbReference type="ARBA" id="ARBA00023049"/>
    </source>
</evidence>
<keyword evidence="9 11" id="KW-0482">Metalloprotease</keyword>
<sequence length="335" mass="36676">MKLSTIIIAVLIFGFLIVIHELGHFISAKLSKVRVEEFAIGMGPKIFGYQGKETLYTLRLIPMGGFCKMLGEDENNYTEGSFNSKGKLNRIIILAAGSIMNILGCIILLSTIFIIIGIPTTTITSLEENYPAYEAGIEQGDTIVAINDNEIKSWEDISQIIDSNEVGIYNLNVLRNNENLNFQVSSQLDEGLNQYRIGITPEREKNIFSAVYSGLEQTVLYTKLIFTSLIQLVSGGASTDDLMGPIGVVSMVGETVKYGITAILNLAAVISLNLAIFNLLPIPALDGSRIVFVIIEWIKGSPISQEKEGMVHFVGFAALLVLAVFIAYKDILRLG</sequence>
<evidence type="ECO:0000256" key="6">
    <source>
        <dbReference type="ARBA" id="ARBA00022801"/>
    </source>
</evidence>
<evidence type="ECO:0000259" key="12">
    <source>
        <dbReference type="Pfam" id="PF02163"/>
    </source>
</evidence>
<evidence type="ECO:0000256" key="2">
    <source>
        <dbReference type="ARBA" id="ARBA00004141"/>
    </source>
</evidence>
<dbReference type="EMBL" id="WHNX01000011">
    <property type="protein sequence ID" value="MPW25841.1"/>
    <property type="molecule type" value="Genomic_DNA"/>
</dbReference>
<evidence type="ECO:0000256" key="8">
    <source>
        <dbReference type="ARBA" id="ARBA00022989"/>
    </source>
</evidence>
<dbReference type="GO" id="GO:0016020">
    <property type="term" value="C:membrane"/>
    <property type="evidence" value="ECO:0007669"/>
    <property type="project" value="UniProtKB-SubCell"/>
</dbReference>
<keyword evidence="4 14" id="KW-0645">Protease</keyword>
<name>A0A6A7K950_9FIRM</name>
<dbReference type="InterPro" id="IPR041489">
    <property type="entry name" value="PDZ_6"/>
</dbReference>
<evidence type="ECO:0000256" key="7">
    <source>
        <dbReference type="ARBA" id="ARBA00022833"/>
    </source>
</evidence>
<dbReference type="Pfam" id="PF02163">
    <property type="entry name" value="Peptidase_M50"/>
    <property type="match status" value="1"/>
</dbReference>
<keyword evidence="8 11" id="KW-1133">Transmembrane helix</keyword>
<feature type="domain" description="PDZ" evidence="13">
    <location>
        <begin position="123"/>
        <end position="164"/>
    </location>
</feature>
<dbReference type="GO" id="GO:0004222">
    <property type="term" value="F:metalloendopeptidase activity"/>
    <property type="evidence" value="ECO:0007669"/>
    <property type="project" value="InterPro"/>
</dbReference>
<feature type="transmembrane region" description="Helical" evidence="11">
    <location>
        <begin position="258"/>
        <end position="280"/>
    </location>
</feature>
<evidence type="ECO:0000313" key="14">
    <source>
        <dbReference type="EMBL" id="MPW25841.1"/>
    </source>
</evidence>
<protein>
    <recommendedName>
        <fullName evidence="11">Zinc metalloprotease</fullName>
        <ecNumber evidence="11">3.4.24.-</ecNumber>
    </recommendedName>
</protein>
<dbReference type="PANTHER" id="PTHR42837">
    <property type="entry name" value="REGULATOR OF SIGMA-E PROTEASE RSEP"/>
    <property type="match status" value="1"/>
</dbReference>
<keyword evidence="5 11" id="KW-0812">Transmembrane</keyword>
<dbReference type="AlphaFoldDB" id="A0A6A7K950"/>
<evidence type="ECO:0000256" key="11">
    <source>
        <dbReference type="RuleBase" id="RU362031"/>
    </source>
</evidence>
<dbReference type="GO" id="GO:0006508">
    <property type="term" value="P:proteolysis"/>
    <property type="evidence" value="ECO:0007669"/>
    <property type="project" value="UniProtKB-KW"/>
</dbReference>
<dbReference type="InterPro" id="IPR004387">
    <property type="entry name" value="Pept_M50_Zn"/>
</dbReference>
<evidence type="ECO:0000313" key="15">
    <source>
        <dbReference type="Proteomes" id="UP000440004"/>
    </source>
</evidence>
<comment type="cofactor">
    <cofactor evidence="1 11">
        <name>Zn(2+)</name>
        <dbReference type="ChEBI" id="CHEBI:29105"/>
    </cofactor>
</comment>
<dbReference type="Proteomes" id="UP000440004">
    <property type="component" value="Unassembled WGS sequence"/>
</dbReference>
<accession>A0A6A7K950</accession>
<feature type="transmembrane region" description="Helical" evidence="11">
    <location>
        <begin position="6"/>
        <end position="26"/>
    </location>
</feature>
<dbReference type="InterPro" id="IPR008915">
    <property type="entry name" value="Peptidase_M50"/>
</dbReference>
<organism evidence="14 15">
    <name type="scientific">Alkalibaculum sporogenes</name>
    <dbReference type="NCBI Taxonomy" id="2655001"/>
    <lineage>
        <taxon>Bacteria</taxon>
        <taxon>Bacillati</taxon>
        <taxon>Bacillota</taxon>
        <taxon>Clostridia</taxon>
        <taxon>Eubacteriales</taxon>
        <taxon>Eubacteriaceae</taxon>
        <taxon>Alkalibaculum</taxon>
    </lineage>
</organism>
<keyword evidence="6 11" id="KW-0378">Hydrolase</keyword>
<evidence type="ECO:0000256" key="5">
    <source>
        <dbReference type="ARBA" id="ARBA00022692"/>
    </source>
</evidence>
<dbReference type="InterPro" id="IPR036034">
    <property type="entry name" value="PDZ_sf"/>
</dbReference>
<comment type="caution">
    <text evidence="14">The sequence shown here is derived from an EMBL/GenBank/DDBJ whole genome shotgun (WGS) entry which is preliminary data.</text>
</comment>
<proteinExistence type="inferred from homology"/>
<evidence type="ECO:0000256" key="1">
    <source>
        <dbReference type="ARBA" id="ARBA00001947"/>
    </source>
</evidence>
<comment type="similarity">
    <text evidence="3 11">Belongs to the peptidase M50B family.</text>
</comment>
<dbReference type="CDD" id="cd06163">
    <property type="entry name" value="S2P-M50_PDZ_RseP-like"/>
    <property type="match status" value="1"/>
</dbReference>
<gene>
    <name evidence="14" type="primary">rseP</name>
    <name evidence="14" type="ORF">GC105_08565</name>
</gene>
<comment type="subcellular location">
    <subcellularLocation>
        <location evidence="2">Membrane</location>
        <topology evidence="2">Multi-pass membrane protein</topology>
    </subcellularLocation>
</comment>
<dbReference type="Pfam" id="PF17820">
    <property type="entry name" value="PDZ_6"/>
    <property type="match status" value="1"/>
</dbReference>
<dbReference type="EC" id="3.4.24.-" evidence="11"/>
<dbReference type="GO" id="GO:0046872">
    <property type="term" value="F:metal ion binding"/>
    <property type="evidence" value="ECO:0007669"/>
    <property type="project" value="UniProtKB-KW"/>
</dbReference>
<evidence type="ECO:0000256" key="4">
    <source>
        <dbReference type="ARBA" id="ARBA00022670"/>
    </source>
</evidence>
<dbReference type="RefSeq" id="WP_152803701.1">
    <property type="nucleotide sequence ID" value="NZ_WHNX01000011.1"/>
</dbReference>
<feature type="transmembrane region" description="Helical" evidence="11">
    <location>
        <begin position="309"/>
        <end position="328"/>
    </location>
</feature>
<dbReference type="SUPFAM" id="SSF50156">
    <property type="entry name" value="PDZ domain-like"/>
    <property type="match status" value="1"/>
</dbReference>